<dbReference type="EnsemblMetazoa" id="GPAI025940-RA">
    <property type="protein sequence ID" value="GPAI025940-PA"/>
    <property type="gene ID" value="GPAI025940"/>
</dbReference>
<evidence type="ECO:0000313" key="3">
    <source>
        <dbReference type="Proteomes" id="UP000092445"/>
    </source>
</evidence>
<reference evidence="2" key="2">
    <citation type="submission" date="2020-05" db="UniProtKB">
        <authorList>
            <consortium name="EnsemblMetazoa"/>
        </authorList>
    </citation>
    <scope>IDENTIFICATION</scope>
    <source>
        <strain evidence="2">IAEA</strain>
    </source>
</reference>
<proteinExistence type="predicted"/>
<dbReference type="VEuPathDB" id="VectorBase:GPAI025940"/>
<evidence type="ECO:0000256" key="1">
    <source>
        <dbReference type="SAM" id="MobiDB-lite"/>
    </source>
</evidence>
<dbReference type="STRING" id="7398.A0A1A9ZV24"/>
<keyword evidence="3" id="KW-1185">Reference proteome</keyword>
<organism evidence="2 3">
    <name type="scientific">Glossina pallidipes</name>
    <name type="common">Tsetse fly</name>
    <dbReference type="NCBI Taxonomy" id="7398"/>
    <lineage>
        <taxon>Eukaryota</taxon>
        <taxon>Metazoa</taxon>
        <taxon>Ecdysozoa</taxon>
        <taxon>Arthropoda</taxon>
        <taxon>Hexapoda</taxon>
        <taxon>Insecta</taxon>
        <taxon>Pterygota</taxon>
        <taxon>Neoptera</taxon>
        <taxon>Endopterygota</taxon>
        <taxon>Diptera</taxon>
        <taxon>Brachycera</taxon>
        <taxon>Muscomorpha</taxon>
        <taxon>Hippoboscoidea</taxon>
        <taxon>Glossinidae</taxon>
        <taxon>Glossina</taxon>
    </lineage>
</organism>
<name>A0A1A9ZV24_GLOPL</name>
<dbReference type="AlphaFoldDB" id="A0A1A9ZV24"/>
<accession>A0A1A9ZV24</accession>
<evidence type="ECO:0000313" key="2">
    <source>
        <dbReference type="EnsemblMetazoa" id="GPAI025940-PA"/>
    </source>
</evidence>
<protein>
    <submittedName>
        <fullName evidence="2">Uncharacterized protein</fullName>
    </submittedName>
</protein>
<sequence length="291" mass="33717">MTYIPNETFADALQMYPDFWELGGRYVRWEVSGTELAYVLSQTTNSRITLDDVKIKWGKIRSSLKRLNTAEGTSYKKLRPYMWWAQKLNLTRAVEKMSIKMARKRPSRTPRVVPEELKGVPPREVIDINEDFSRFAEKDEGPSTSSAPAQGERNQRPLQAEQIPQEDFVVGVEALREVVNKLTPQDKIVLLTFDGVFTNGEAKYSRAKDVLYICGYRLSKRSKTKFVSEPYRTILVFGVRSIPKENRNYCEKYKNRRGGRVRCQSGGLRQRLPKSQDGGQFHWRKIDHKKS</sequence>
<reference evidence="3" key="1">
    <citation type="submission" date="2014-03" db="EMBL/GenBank/DDBJ databases">
        <authorList>
            <person name="Aksoy S."/>
            <person name="Warren W."/>
            <person name="Wilson R.K."/>
        </authorList>
    </citation>
    <scope>NUCLEOTIDE SEQUENCE [LARGE SCALE GENOMIC DNA]</scope>
    <source>
        <strain evidence="3">IAEA</strain>
    </source>
</reference>
<feature type="region of interest" description="Disordered" evidence="1">
    <location>
        <begin position="136"/>
        <end position="160"/>
    </location>
</feature>
<dbReference type="Proteomes" id="UP000092445">
    <property type="component" value="Unassembled WGS sequence"/>
</dbReference>